<keyword evidence="2" id="KW-0732">Signal</keyword>
<keyword evidence="5" id="KW-1185">Reference proteome</keyword>
<evidence type="ECO:0000313" key="3">
    <source>
        <dbReference type="EMBL" id="KQJ94178.1"/>
    </source>
</evidence>
<feature type="compositionally biased region" description="Polar residues" evidence="1">
    <location>
        <begin position="118"/>
        <end position="130"/>
    </location>
</feature>
<reference evidence="4" key="3">
    <citation type="submission" date="2018-08" db="UniProtKB">
        <authorList>
            <consortium name="EnsemblPlants"/>
        </authorList>
    </citation>
    <scope>IDENTIFICATION</scope>
    <source>
        <strain evidence="4">cv. Bd21</strain>
    </source>
</reference>
<dbReference type="AlphaFoldDB" id="I1HZ37"/>
<feature type="compositionally biased region" description="Basic and acidic residues" evidence="1">
    <location>
        <begin position="89"/>
        <end position="107"/>
    </location>
</feature>
<accession>I1HZ37</accession>
<evidence type="ECO:0000256" key="1">
    <source>
        <dbReference type="SAM" id="MobiDB-lite"/>
    </source>
</evidence>
<reference evidence="3" key="2">
    <citation type="submission" date="2017-06" db="EMBL/GenBank/DDBJ databases">
        <title>WGS assembly of Brachypodium distachyon.</title>
        <authorList>
            <consortium name="The International Brachypodium Initiative"/>
            <person name="Lucas S."/>
            <person name="Harmon-Smith M."/>
            <person name="Lail K."/>
            <person name="Tice H."/>
            <person name="Grimwood J."/>
            <person name="Bruce D."/>
            <person name="Barry K."/>
            <person name="Shu S."/>
            <person name="Lindquist E."/>
            <person name="Wang M."/>
            <person name="Pitluck S."/>
            <person name="Vogel J.P."/>
            <person name="Garvin D.F."/>
            <person name="Mockler T.C."/>
            <person name="Schmutz J."/>
            <person name="Rokhsar D."/>
            <person name="Bevan M.W."/>
        </authorList>
    </citation>
    <scope>NUCLEOTIDE SEQUENCE</scope>
    <source>
        <strain evidence="3">Bd21</strain>
    </source>
</reference>
<dbReference type="Proteomes" id="UP000008810">
    <property type="component" value="Chromosome 3"/>
</dbReference>
<evidence type="ECO:0000313" key="4">
    <source>
        <dbReference type="EnsemblPlants" id="KQJ94178"/>
    </source>
</evidence>
<gene>
    <name evidence="3" type="ORF">BRADI_3g09020v3</name>
</gene>
<feature type="chain" id="PRO_5014094892" evidence="2">
    <location>
        <begin position="30"/>
        <end position="201"/>
    </location>
</feature>
<dbReference type="EnsemblPlants" id="KQJ94178">
    <property type="protein sequence ID" value="KQJ94178"/>
    <property type="gene ID" value="BRADI_3g09020v3"/>
</dbReference>
<feature type="compositionally biased region" description="Low complexity" evidence="1">
    <location>
        <begin position="179"/>
        <end position="193"/>
    </location>
</feature>
<sequence length="201" mass="21175">MATRSLGQHHQHLRCLLLTPVLTLDSGQASNLAVCLGTAYEMNNGCKSVVGYLSERKYLALNSCNFSKFRLTHPERQGRVGSGRRRRGRDGEEHGAAGWEEHARADAGDAGAAFSWHPASSDQLSTSARSGTAAHHAAALGAGGHDIAERGGQPRWRGSGRRAAPAPVAAASNDRTRKAAAPEAAAAEGAARAKSYRRSAE</sequence>
<organism evidence="3">
    <name type="scientific">Brachypodium distachyon</name>
    <name type="common">Purple false brome</name>
    <name type="synonym">Trachynia distachya</name>
    <dbReference type="NCBI Taxonomy" id="15368"/>
    <lineage>
        <taxon>Eukaryota</taxon>
        <taxon>Viridiplantae</taxon>
        <taxon>Streptophyta</taxon>
        <taxon>Embryophyta</taxon>
        <taxon>Tracheophyta</taxon>
        <taxon>Spermatophyta</taxon>
        <taxon>Magnoliopsida</taxon>
        <taxon>Liliopsida</taxon>
        <taxon>Poales</taxon>
        <taxon>Poaceae</taxon>
        <taxon>BOP clade</taxon>
        <taxon>Pooideae</taxon>
        <taxon>Stipodae</taxon>
        <taxon>Brachypodieae</taxon>
        <taxon>Brachypodium</taxon>
    </lineage>
</organism>
<dbReference type="InParanoid" id="I1HZ37"/>
<protein>
    <submittedName>
        <fullName evidence="3 4">Uncharacterized protein</fullName>
    </submittedName>
</protein>
<dbReference type="HOGENOM" id="CLU_1362095_0_0_1"/>
<proteinExistence type="predicted"/>
<evidence type="ECO:0000256" key="2">
    <source>
        <dbReference type="SAM" id="SignalP"/>
    </source>
</evidence>
<reference evidence="3 4" key="1">
    <citation type="journal article" date="2010" name="Nature">
        <title>Genome sequencing and analysis of the model grass Brachypodium distachyon.</title>
        <authorList>
            <consortium name="International Brachypodium Initiative"/>
        </authorList>
    </citation>
    <scope>NUCLEOTIDE SEQUENCE [LARGE SCALE GENOMIC DNA]</scope>
    <source>
        <strain evidence="3 4">Bd21</strain>
    </source>
</reference>
<feature type="signal peptide" evidence="2">
    <location>
        <begin position="1"/>
        <end position="29"/>
    </location>
</feature>
<dbReference type="Gramene" id="KQJ94178">
    <property type="protein sequence ID" value="KQJ94178"/>
    <property type="gene ID" value="BRADI_3g09020v3"/>
</dbReference>
<evidence type="ECO:0000313" key="5">
    <source>
        <dbReference type="Proteomes" id="UP000008810"/>
    </source>
</evidence>
<name>I1HZ37_BRADI</name>
<dbReference type="EMBL" id="CM000882">
    <property type="protein sequence ID" value="KQJ94178.1"/>
    <property type="molecule type" value="Genomic_DNA"/>
</dbReference>
<feature type="region of interest" description="Disordered" evidence="1">
    <location>
        <begin position="75"/>
        <end position="201"/>
    </location>
</feature>